<dbReference type="Proteomes" id="UP000824998">
    <property type="component" value="Unassembled WGS sequence"/>
</dbReference>
<feature type="domain" description="VOC" evidence="1">
    <location>
        <begin position="6"/>
        <end position="136"/>
    </location>
</feature>
<dbReference type="SUPFAM" id="SSF54593">
    <property type="entry name" value="Glyoxalase/Bleomycin resistance protein/Dihydroxybiphenyl dioxygenase"/>
    <property type="match status" value="1"/>
</dbReference>
<evidence type="ECO:0000259" key="1">
    <source>
        <dbReference type="PROSITE" id="PS51819"/>
    </source>
</evidence>
<protein>
    <submittedName>
        <fullName evidence="2">Glyoxalase family protein</fullName>
    </submittedName>
</protein>
<organism evidence="2 3">
    <name type="scientific">Amylocarpus encephaloides</name>
    <dbReference type="NCBI Taxonomy" id="45428"/>
    <lineage>
        <taxon>Eukaryota</taxon>
        <taxon>Fungi</taxon>
        <taxon>Dikarya</taxon>
        <taxon>Ascomycota</taxon>
        <taxon>Pezizomycotina</taxon>
        <taxon>Leotiomycetes</taxon>
        <taxon>Helotiales</taxon>
        <taxon>Helotiales incertae sedis</taxon>
        <taxon>Amylocarpus</taxon>
    </lineage>
</organism>
<dbReference type="PROSITE" id="PS51819">
    <property type="entry name" value="VOC"/>
    <property type="match status" value="1"/>
</dbReference>
<reference evidence="2" key="1">
    <citation type="journal article" date="2021" name="IMA Fungus">
        <title>Genomic characterization of three marine fungi, including Emericellopsis atlantica sp. nov. with signatures of a generalist lifestyle and marine biomass degradation.</title>
        <authorList>
            <person name="Hagestad O.C."/>
            <person name="Hou L."/>
            <person name="Andersen J.H."/>
            <person name="Hansen E.H."/>
            <person name="Altermark B."/>
            <person name="Li C."/>
            <person name="Kuhnert E."/>
            <person name="Cox R.J."/>
            <person name="Crous P.W."/>
            <person name="Spatafora J.W."/>
            <person name="Lail K."/>
            <person name="Amirebrahimi M."/>
            <person name="Lipzen A."/>
            <person name="Pangilinan J."/>
            <person name="Andreopoulos W."/>
            <person name="Hayes R.D."/>
            <person name="Ng V."/>
            <person name="Grigoriev I.V."/>
            <person name="Jackson S.A."/>
            <person name="Sutton T.D.S."/>
            <person name="Dobson A.D.W."/>
            <person name="Rama T."/>
        </authorList>
    </citation>
    <scope>NUCLEOTIDE SEQUENCE</scope>
    <source>
        <strain evidence="2">TRa018bII</strain>
    </source>
</reference>
<name>A0A9P7Y8R3_9HELO</name>
<keyword evidence="3" id="KW-1185">Reference proteome</keyword>
<dbReference type="PANTHER" id="PTHR39175">
    <property type="entry name" value="FAMILY PROTEIN, PUTATIVE (AFU_ORTHOLOGUE AFUA_3G15060)-RELATED"/>
    <property type="match status" value="1"/>
</dbReference>
<dbReference type="Gene3D" id="3.10.180.10">
    <property type="entry name" value="2,3-Dihydroxybiphenyl 1,2-Dioxygenase, domain 1"/>
    <property type="match status" value="1"/>
</dbReference>
<dbReference type="EMBL" id="MU251854">
    <property type="protein sequence ID" value="KAG9228836.1"/>
    <property type="molecule type" value="Genomic_DNA"/>
</dbReference>
<evidence type="ECO:0000313" key="3">
    <source>
        <dbReference type="Proteomes" id="UP000824998"/>
    </source>
</evidence>
<dbReference type="OrthoDB" id="3340372at2759"/>
<dbReference type="AlphaFoldDB" id="A0A9P7Y8R3"/>
<dbReference type="PANTHER" id="PTHR39175:SF1">
    <property type="entry name" value="FAMILY PROTEIN, PUTATIVE (AFU_ORTHOLOGUE AFUA_3G15060)-RELATED"/>
    <property type="match status" value="1"/>
</dbReference>
<comment type="caution">
    <text evidence="2">The sequence shown here is derived from an EMBL/GenBank/DDBJ whole genome shotgun (WGS) entry which is preliminary data.</text>
</comment>
<sequence>MGAIAGLAHVNLIVPVGTLEQADQFYAGVSGLTKVEAPVLQRDRLSWFDITPNGQQIHIAASSALVEPRSHRHPCFKIGSLEEMLALQKKVYEHQVAGGNAAVLEADKPGGENSGVEYPSRFFARDYAGNRLEISL</sequence>
<dbReference type="InterPro" id="IPR029068">
    <property type="entry name" value="Glyas_Bleomycin-R_OHBP_Dase"/>
</dbReference>
<proteinExistence type="predicted"/>
<accession>A0A9P7Y8R3</accession>
<gene>
    <name evidence="2" type="ORF">BJ875DRAFT_476499</name>
</gene>
<evidence type="ECO:0000313" key="2">
    <source>
        <dbReference type="EMBL" id="KAG9228836.1"/>
    </source>
</evidence>
<dbReference type="InterPro" id="IPR037523">
    <property type="entry name" value="VOC_core"/>
</dbReference>